<evidence type="ECO:0000256" key="1">
    <source>
        <dbReference type="SAM" id="MobiDB-lite"/>
    </source>
</evidence>
<proteinExistence type="predicted"/>
<comment type="caution">
    <text evidence="2">The sequence shown here is derived from an EMBL/GenBank/DDBJ whole genome shotgun (WGS) entry which is preliminary data.</text>
</comment>
<dbReference type="OrthoDB" id="6057784at2"/>
<gene>
    <name evidence="2" type="ORF">CRU91_02365</name>
</gene>
<dbReference type="AlphaFoldDB" id="A0A366MU75"/>
<evidence type="ECO:0000313" key="3">
    <source>
        <dbReference type="Proteomes" id="UP000252669"/>
    </source>
</evidence>
<name>A0A366MU75_9BACT</name>
<dbReference type="EMBL" id="PDKB01000003">
    <property type="protein sequence ID" value="RBQ29795.1"/>
    <property type="molecule type" value="Genomic_DNA"/>
</dbReference>
<feature type="compositionally biased region" description="Basic and acidic residues" evidence="1">
    <location>
        <begin position="217"/>
        <end position="234"/>
    </location>
</feature>
<reference evidence="2 3" key="1">
    <citation type="submission" date="2017-10" db="EMBL/GenBank/DDBJ databases">
        <title>Genomics of the genus Arcobacter.</title>
        <authorList>
            <person name="Perez-Cataluna A."/>
            <person name="Figueras M.J."/>
        </authorList>
    </citation>
    <scope>NUCLEOTIDE SEQUENCE [LARGE SCALE GENOMIC DNA]</scope>
    <source>
        <strain evidence="2 3">CECT 9230</strain>
    </source>
</reference>
<protein>
    <submittedName>
        <fullName evidence="2">Uncharacterized protein</fullName>
    </submittedName>
</protein>
<accession>A0A366MU75</accession>
<evidence type="ECO:0000313" key="2">
    <source>
        <dbReference type="EMBL" id="RBQ29795.1"/>
    </source>
</evidence>
<feature type="region of interest" description="Disordered" evidence="1">
    <location>
        <begin position="214"/>
        <end position="234"/>
    </location>
</feature>
<dbReference type="RefSeq" id="WP_113893006.1">
    <property type="nucleotide sequence ID" value="NZ_JANJGA010000004.1"/>
</dbReference>
<dbReference type="Proteomes" id="UP000252669">
    <property type="component" value="Unassembled WGS sequence"/>
</dbReference>
<keyword evidence="3" id="KW-1185">Reference proteome</keyword>
<organism evidence="2 3">
    <name type="scientific">Aliarcobacter vitoriensis</name>
    <dbReference type="NCBI Taxonomy" id="2011099"/>
    <lineage>
        <taxon>Bacteria</taxon>
        <taxon>Pseudomonadati</taxon>
        <taxon>Campylobacterota</taxon>
        <taxon>Epsilonproteobacteria</taxon>
        <taxon>Campylobacterales</taxon>
        <taxon>Arcobacteraceae</taxon>
        <taxon>Aliarcobacter</taxon>
    </lineage>
</organism>
<sequence length="234" mass="27103">MNIYENIYIGSFIYQLGIKVGKNGLENKSSVNLFQQTPADSKLSDLIQSVNGTYLIIEFKRDSADKKENKKAKKLEEELNKPENIHLIEISESCHYIGIGTITNEATINFYKYLKYFKDNELFEIDNFIDNFLNHNEKLSCKEILYGYNKVGINNSQKFLEYIKFLQKIYNSGIKSSTGGIIIHKDENGRLSMLPTDNIENLIKNIDKTIHTLQNKTQEKPFKPKDRGQDKERS</sequence>